<evidence type="ECO:0000256" key="3">
    <source>
        <dbReference type="ARBA" id="ARBA00022960"/>
    </source>
</evidence>
<accession>A0AAP5LRH0</accession>
<dbReference type="EC" id="5.1.1.3" evidence="2 7"/>
<feature type="binding site" evidence="7">
    <location>
        <begin position="73"/>
        <end position="74"/>
    </location>
    <ligand>
        <name>substrate</name>
    </ligand>
</feature>
<dbReference type="PROSITE" id="PS00923">
    <property type="entry name" value="ASP_GLU_RACEMASE_1"/>
    <property type="match status" value="1"/>
</dbReference>
<dbReference type="InterPro" id="IPR015942">
    <property type="entry name" value="Asp/Glu/hydantoin_racemase"/>
</dbReference>
<comment type="similarity">
    <text evidence="7">Belongs to the aspartate/glutamate racemases family.</text>
</comment>
<dbReference type="GO" id="GO:0008360">
    <property type="term" value="P:regulation of cell shape"/>
    <property type="evidence" value="ECO:0007669"/>
    <property type="project" value="UniProtKB-KW"/>
</dbReference>
<dbReference type="InterPro" id="IPR004391">
    <property type="entry name" value="Glu_race"/>
</dbReference>
<dbReference type="PANTHER" id="PTHR21198:SF3">
    <property type="entry name" value="GLUTAMATE RACEMASE"/>
    <property type="match status" value="1"/>
</dbReference>
<protein>
    <recommendedName>
        <fullName evidence="2 7">Glutamate racemase</fullName>
        <ecNumber evidence="2 7">5.1.1.3</ecNumber>
    </recommendedName>
</protein>
<dbReference type="InterPro" id="IPR001920">
    <property type="entry name" value="Asp/Glu_race"/>
</dbReference>
<feature type="binding site" evidence="7">
    <location>
        <begin position="9"/>
        <end position="10"/>
    </location>
    <ligand>
        <name>substrate</name>
    </ligand>
</feature>
<dbReference type="Gene3D" id="3.40.50.1860">
    <property type="match status" value="2"/>
</dbReference>
<dbReference type="AlphaFoldDB" id="A0AAP5LRH0"/>
<dbReference type="Proteomes" id="UP001254832">
    <property type="component" value="Unassembled WGS sequence"/>
</dbReference>
<sequence>MNKKIAFFDSGIGGLTVLHRALQQFPEEQFIYYADTLHVPYGPKTADEVRGHIYDAVEAILRENVKAIVIACNTATSLSVKELRARIDIPVIGMEPAVKPAVEMNRESGKRVLVFATALTLSQAKYNELVSRVDDHNTVDSIPLPELVEWCEQLDFDEDKITDYFRMKMADLDLNMYGTVVLGCTHYPYYTAMLRKVLPAHVRIIDGSMGTVNRLQQLLGLSEQHGVWTEDQITFLSSSGKSEDLDNMKHALQYLQMSNL</sequence>
<dbReference type="InterPro" id="IPR018187">
    <property type="entry name" value="Asp/Glu_racemase_AS_1"/>
</dbReference>
<proteinExistence type="inferred from homology"/>
<evidence type="ECO:0000256" key="7">
    <source>
        <dbReference type="HAMAP-Rule" id="MF_00258"/>
    </source>
</evidence>
<reference evidence="8" key="1">
    <citation type="submission" date="2023-07" db="EMBL/GenBank/DDBJ databases">
        <title>Sorghum-associated microbial communities from plants grown in Nebraska, USA.</title>
        <authorList>
            <person name="Schachtman D."/>
        </authorList>
    </citation>
    <scope>NUCLEOTIDE SEQUENCE</scope>
    <source>
        <strain evidence="8">BE80</strain>
    </source>
</reference>
<dbReference type="GO" id="GO:0009252">
    <property type="term" value="P:peptidoglycan biosynthetic process"/>
    <property type="evidence" value="ECO:0007669"/>
    <property type="project" value="UniProtKB-UniRule"/>
</dbReference>
<keyword evidence="4 7" id="KW-0573">Peptidoglycan synthesis</keyword>
<evidence type="ECO:0000313" key="8">
    <source>
        <dbReference type="EMBL" id="MDR6726680.1"/>
    </source>
</evidence>
<feature type="binding site" evidence="7">
    <location>
        <begin position="185"/>
        <end position="186"/>
    </location>
    <ligand>
        <name>substrate</name>
    </ligand>
</feature>
<feature type="active site" description="Proton donor/acceptor" evidence="7">
    <location>
        <position position="184"/>
    </location>
</feature>
<evidence type="ECO:0000256" key="6">
    <source>
        <dbReference type="ARBA" id="ARBA00023316"/>
    </source>
</evidence>
<dbReference type="Pfam" id="PF01177">
    <property type="entry name" value="Asp_Glu_race"/>
    <property type="match status" value="1"/>
</dbReference>
<dbReference type="SUPFAM" id="SSF53681">
    <property type="entry name" value="Aspartate/glutamate racemase"/>
    <property type="match status" value="2"/>
</dbReference>
<evidence type="ECO:0000256" key="1">
    <source>
        <dbReference type="ARBA" id="ARBA00001602"/>
    </source>
</evidence>
<feature type="active site" description="Proton donor/acceptor" evidence="7">
    <location>
        <position position="72"/>
    </location>
</feature>
<evidence type="ECO:0000256" key="5">
    <source>
        <dbReference type="ARBA" id="ARBA00023235"/>
    </source>
</evidence>
<evidence type="ECO:0000256" key="2">
    <source>
        <dbReference type="ARBA" id="ARBA00013090"/>
    </source>
</evidence>
<evidence type="ECO:0000313" key="9">
    <source>
        <dbReference type="Proteomes" id="UP001254832"/>
    </source>
</evidence>
<comment type="caution">
    <text evidence="8">The sequence shown here is derived from an EMBL/GenBank/DDBJ whole genome shotgun (WGS) entry which is preliminary data.</text>
</comment>
<dbReference type="HAMAP" id="MF_00258">
    <property type="entry name" value="Glu_racemase"/>
    <property type="match status" value="1"/>
</dbReference>
<organism evidence="8 9">
    <name type="scientific">Paenibacillus amylolyticus</name>
    <dbReference type="NCBI Taxonomy" id="1451"/>
    <lineage>
        <taxon>Bacteria</taxon>
        <taxon>Bacillati</taxon>
        <taxon>Bacillota</taxon>
        <taxon>Bacilli</taxon>
        <taxon>Bacillales</taxon>
        <taxon>Paenibacillaceae</taxon>
        <taxon>Paenibacillus</taxon>
    </lineage>
</organism>
<gene>
    <name evidence="7" type="primary">murI</name>
    <name evidence="8" type="ORF">J2W91_005202</name>
</gene>
<dbReference type="GO" id="GO:0008881">
    <property type="term" value="F:glutamate racemase activity"/>
    <property type="evidence" value="ECO:0007669"/>
    <property type="project" value="UniProtKB-UniRule"/>
</dbReference>
<comment type="function">
    <text evidence="7">Provides the (R)-glutamate required for cell wall biosynthesis.</text>
</comment>
<keyword evidence="3 7" id="KW-0133">Cell shape</keyword>
<feature type="binding site" evidence="7">
    <location>
        <begin position="41"/>
        <end position="42"/>
    </location>
    <ligand>
        <name>substrate</name>
    </ligand>
</feature>
<dbReference type="GO" id="GO:0071555">
    <property type="term" value="P:cell wall organization"/>
    <property type="evidence" value="ECO:0007669"/>
    <property type="project" value="UniProtKB-KW"/>
</dbReference>
<dbReference type="PANTHER" id="PTHR21198">
    <property type="entry name" value="GLUTAMATE RACEMASE"/>
    <property type="match status" value="1"/>
</dbReference>
<keyword evidence="6 7" id="KW-0961">Cell wall biogenesis/degradation</keyword>
<dbReference type="EMBL" id="JAVDTR010000019">
    <property type="protein sequence ID" value="MDR6726680.1"/>
    <property type="molecule type" value="Genomic_DNA"/>
</dbReference>
<evidence type="ECO:0000256" key="4">
    <source>
        <dbReference type="ARBA" id="ARBA00022984"/>
    </source>
</evidence>
<name>A0AAP5LRH0_PAEAM</name>
<keyword evidence="5 7" id="KW-0413">Isomerase</keyword>
<comment type="pathway">
    <text evidence="7">Cell wall biogenesis; peptidoglycan biosynthesis.</text>
</comment>
<dbReference type="NCBIfam" id="TIGR00067">
    <property type="entry name" value="glut_race"/>
    <property type="match status" value="1"/>
</dbReference>
<comment type="catalytic activity">
    <reaction evidence="1 7">
        <text>L-glutamate = D-glutamate</text>
        <dbReference type="Rhea" id="RHEA:12813"/>
        <dbReference type="ChEBI" id="CHEBI:29985"/>
        <dbReference type="ChEBI" id="CHEBI:29986"/>
        <dbReference type="EC" id="5.1.1.3"/>
    </reaction>
</comment>